<keyword evidence="4" id="KW-0808">Transferase</keyword>
<dbReference type="InterPro" id="IPR050482">
    <property type="entry name" value="Sensor_HK_TwoCompSys"/>
</dbReference>
<dbReference type="GO" id="GO:0005524">
    <property type="term" value="F:ATP binding"/>
    <property type="evidence" value="ECO:0007669"/>
    <property type="project" value="UniProtKB-KW"/>
</dbReference>
<dbReference type="Pfam" id="PF02518">
    <property type="entry name" value="HATPase_c"/>
    <property type="match status" value="1"/>
</dbReference>
<feature type="transmembrane region" description="Helical" evidence="9">
    <location>
        <begin position="84"/>
        <end position="105"/>
    </location>
</feature>
<comment type="caution">
    <text evidence="11">The sequence shown here is derived from an EMBL/GenBank/DDBJ whole genome shotgun (WGS) entry which is preliminary data.</text>
</comment>
<keyword evidence="8" id="KW-0902">Two-component regulatory system</keyword>
<feature type="transmembrane region" description="Helical" evidence="9">
    <location>
        <begin position="56"/>
        <end position="78"/>
    </location>
</feature>
<evidence type="ECO:0000256" key="7">
    <source>
        <dbReference type="ARBA" id="ARBA00022840"/>
    </source>
</evidence>
<evidence type="ECO:0000256" key="2">
    <source>
        <dbReference type="ARBA" id="ARBA00012438"/>
    </source>
</evidence>
<evidence type="ECO:0000256" key="5">
    <source>
        <dbReference type="ARBA" id="ARBA00022741"/>
    </source>
</evidence>
<dbReference type="GO" id="GO:0046983">
    <property type="term" value="F:protein dimerization activity"/>
    <property type="evidence" value="ECO:0007669"/>
    <property type="project" value="InterPro"/>
</dbReference>
<dbReference type="Proteomes" id="UP000317410">
    <property type="component" value="Unassembled WGS sequence"/>
</dbReference>
<evidence type="ECO:0000313" key="12">
    <source>
        <dbReference type="Proteomes" id="UP000317410"/>
    </source>
</evidence>
<dbReference type="SMART" id="SM00387">
    <property type="entry name" value="HATPase_c"/>
    <property type="match status" value="1"/>
</dbReference>
<dbReference type="Gene3D" id="3.30.565.10">
    <property type="entry name" value="Histidine kinase-like ATPase, C-terminal domain"/>
    <property type="match status" value="1"/>
</dbReference>
<dbReference type="GO" id="GO:0016020">
    <property type="term" value="C:membrane"/>
    <property type="evidence" value="ECO:0007669"/>
    <property type="project" value="InterPro"/>
</dbReference>
<evidence type="ECO:0000256" key="9">
    <source>
        <dbReference type="SAM" id="Phobius"/>
    </source>
</evidence>
<evidence type="ECO:0000256" key="1">
    <source>
        <dbReference type="ARBA" id="ARBA00000085"/>
    </source>
</evidence>
<keyword evidence="9" id="KW-0472">Membrane</keyword>
<dbReference type="PANTHER" id="PTHR24421:SF10">
    <property type="entry name" value="NITRATE_NITRITE SENSOR PROTEIN NARQ"/>
    <property type="match status" value="1"/>
</dbReference>
<keyword evidence="5" id="KW-0547">Nucleotide-binding</keyword>
<evidence type="ECO:0000256" key="6">
    <source>
        <dbReference type="ARBA" id="ARBA00022777"/>
    </source>
</evidence>
<feature type="transmembrane region" description="Helical" evidence="9">
    <location>
        <begin position="117"/>
        <end position="135"/>
    </location>
</feature>
<feature type="domain" description="Histidine kinase/HSP90-like ATPase" evidence="10">
    <location>
        <begin position="292"/>
        <end position="382"/>
    </location>
</feature>
<proteinExistence type="predicted"/>
<keyword evidence="7" id="KW-0067">ATP-binding</keyword>
<dbReference type="AlphaFoldDB" id="A0A4Y4B9V5"/>
<dbReference type="PANTHER" id="PTHR24421">
    <property type="entry name" value="NITRATE/NITRITE SENSOR PROTEIN NARX-RELATED"/>
    <property type="match status" value="1"/>
</dbReference>
<dbReference type="EC" id="2.7.13.3" evidence="2"/>
<sequence>MMSIIRADVRGIALPEVSEHRTWKALLGRLLFGFAVFAAFWLTVPVVDADRRLQLMLGAAAVGGMLVGARVPLLGSLVAATATAAGLGCGVTVDPFLLASVGVLAFAERSGSRRFPWWLLVIGFVLTLGTLVLGGDPGSTEFVDRTRTLLLSALVLAAAWALGVRTRQSRETAEARARAEERLRLARDVHDVLSHSLSAIGVQAGVVAHVKTLGESELRDALREIEIQSRGSLAELKALLHRERETDTAMETDPMASLPLAESLRDLVRTAERAGLRVELDFSGDLDGLPAHIRTTVHRVAQEAITNALRHAVGTELMITAATDNTTLDVMVCDNGRGAQVGFGEGHGLTGMRERVEMVGGDLRVEATSAGFTVHARLPLSGGIGGQP</sequence>
<dbReference type="Pfam" id="PF07730">
    <property type="entry name" value="HisKA_3"/>
    <property type="match status" value="1"/>
</dbReference>
<comment type="catalytic activity">
    <reaction evidence="1">
        <text>ATP + protein L-histidine = ADP + protein N-phospho-L-histidine.</text>
        <dbReference type="EC" id="2.7.13.3"/>
    </reaction>
</comment>
<evidence type="ECO:0000256" key="8">
    <source>
        <dbReference type="ARBA" id="ARBA00023012"/>
    </source>
</evidence>
<keyword evidence="6" id="KW-0418">Kinase</keyword>
<dbReference type="EMBL" id="BJNQ01000010">
    <property type="protein sequence ID" value="GEC75667.1"/>
    <property type="molecule type" value="Genomic_DNA"/>
</dbReference>
<gene>
    <name evidence="11" type="ORF">MLI01_18120</name>
</gene>
<feature type="transmembrane region" description="Helical" evidence="9">
    <location>
        <begin position="147"/>
        <end position="164"/>
    </location>
</feature>
<dbReference type="InterPro" id="IPR036890">
    <property type="entry name" value="HATPase_C_sf"/>
</dbReference>
<dbReference type="CDD" id="cd16917">
    <property type="entry name" value="HATPase_UhpB-NarQ-NarX-like"/>
    <property type="match status" value="1"/>
</dbReference>
<dbReference type="InterPro" id="IPR011712">
    <property type="entry name" value="Sig_transdc_His_kin_sub3_dim/P"/>
</dbReference>
<keyword evidence="3" id="KW-0597">Phosphoprotein</keyword>
<organism evidence="11 12">
    <name type="scientific">Microbacterium maritypicum</name>
    <name type="common">Microbacterium liquefaciens</name>
    <dbReference type="NCBI Taxonomy" id="33918"/>
    <lineage>
        <taxon>Bacteria</taxon>
        <taxon>Bacillati</taxon>
        <taxon>Actinomycetota</taxon>
        <taxon>Actinomycetes</taxon>
        <taxon>Micrococcales</taxon>
        <taxon>Microbacteriaceae</taxon>
        <taxon>Microbacterium</taxon>
    </lineage>
</organism>
<dbReference type="InterPro" id="IPR003594">
    <property type="entry name" value="HATPase_dom"/>
</dbReference>
<protein>
    <recommendedName>
        <fullName evidence="2">histidine kinase</fullName>
        <ecNumber evidence="2">2.7.13.3</ecNumber>
    </recommendedName>
</protein>
<dbReference type="SUPFAM" id="SSF55874">
    <property type="entry name" value="ATPase domain of HSP90 chaperone/DNA topoisomerase II/histidine kinase"/>
    <property type="match status" value="1"/>
</dbReference>
<name>A0A4Y4B9V5_MICMQ</name>
<feature type="transmembrane region" description="Helical" evidence="9">
    <location>
        <begin position="26"/>
        <end position="44"/>
    </location>
</feature>
<keyword evidence="9" id="KW-0812">Transmembrane</keyword>
<evidence type="ECO:0000313" key="11">
    <source>
        <dbReference type="EMBL" id="GEC75667.1"/>
    </source>
</evidence>
<dbReference type="GO" id="GO:0000155">
    <property type="term" value="F:phosphorelay sensor kinase activity"/>
    <property type="evidence" value="ECO:0007669"/>
    <property type="project" value="InterPro"/>
</dbReference>
<accession>A0A4Y4B9V5</accession>
<reference evidence="11 12" key="1">
    <citation type="submission" date="2019-06" db="EMBL/GenBank/DDBJ databases">
        <title>Whole genome shotgun sequence of Microbacterium liquefaciens NBRC 15037.</title>
        <authorList>
            <person name="Hosoyama A."/>
            <person name="Uohara A."/>
            <person name="Ohji S."/>
            <person name="Ichikawa N."/>
        </authorList>
    </citation>
    <scope>NUCLEOTIDE SEQUENCE [LARGE SCALE GENOMIC DNA]</scope>
    <source>
        <strain evidence="11 12">NBRC 15037</strain>
    </source>
</reference>
<dbReference type="Gene3D" id="1.20.5.1930">
    <property type="match status" value="1"/>
</dbReference>
<evidence type="ECO:0000256" key="3">
    <source>
        <dbReference type="ARBA" id="ARBA00022553"/>
    </source>
</evidence>
<evidence type="ECO:0000259" key="10">
    <source>
        <dbReference type="SMART" id="SM00387"/>
    </source>
</evidence>
<evidence type="ECO:0000256" key="4">
    <source>
        <dbReference type="ARBA" id="ARBA00022679"/>
    </source>
</evidence>
<keyword evidence="9" id="KW-1133">Transmembrane helix</keyword>